<dbReference type="NCBIfam" id="TIGR02665">
    <property type="entry name" value="molyb_mobA"/>
    <property type="match status" value="1"/>
</dbReference>
<evidence type="ECO:0000256" key="3">
    <source>
        <dbReference type="ARBA" id="ARBA00022723"/>
    </source>
</evidence>
<dbReference type="InterPro" id="IPR029044">
    <property type="entry name" value="Nucleotide-diphossugar_trans"/>
</dbReference>
<evidence type="ECO:0000256" key="7">
    <source>
        <dbReference type="ARBA" id="ARBA00023150"/>
    </source>
</evidence>
<comment type="subcellular location">
    <subcellularLocation>
        <location evidence="8">Cytoplasm</location>
    </subcellularLocation>
</comment>
<dbReference type="GO" id="GO:1902758">
    <property type="term" value="P:bis(molybdopterin guanine dinucleotide)molybdenum biosynthetic process"/>
    <property type="evidence" value="ECO:0007669"/>
    <property type="project" value="TreeGrafter"/>
</dbReference>
<name>A0AAE6YVF4_9GAMM</name>
<dbReference type="CDD" id="cd02503">
    <property type="entry name" value="MobA"/>
    <property type="match status" value="1"/>
</dbReference>
<dbReference type="EMBL" id="CP033622">
    <property type="protein sequence ID" value="QIZ49301.1"/>
    <property type="molecule type" value="Genomic_DNA"/>
</dbReference>
<dbReference type="PANTHER" id="PTHR19136:SF81">
    <property type="entry name" value="MOLYBDENUM COFACTOR GUANYLYLTRANSFERASE"/>
    <property type="match status" value="1"/>
</dbReference>
<comment type="similarity">
    <text evidence="8">Belongs to the MobA family.</text>
</comment>
<comment type="catalytic activity">
    <reaction evidence="8">
        <text>Mo-molybdopterin + GTP + H(+) = Mo-molybdopterin guanine dinucleotide + diphosphate</text>
        <dbReference type="Rhea" id="RHEA:34243"/>
        <dbReference type="ChEBI" id="CHEBI:15378"/>
        <dbReference type="ChEBI" id="CHEBI:33019"/>
        <dbReference type="ChEBI" id="CHEBI:37565"/>
        <dbReference type="ChEBI" id="CHEBI:71302"/>
        <dbReference type="ChEBI" id="CHEBI:71310"/>
        <dbReference type="EC" id="2.7.7.77"/>
    </reaction>
</comment>
<evidence type="ECO:0000256" key="4">
    <source>
        <dbReference type="ARBA" id="ARBA00022741"/>
    </source>
</evidence>
<proteinExistence type="inferred from homology"/>
<dbReference type="Gene3D" id="3.90.550.10">
    <property type="entry name" value="Spore Coat Polysaccharide Biosynthesis Protein SpsA, Chain A"/>
    <property type="match status" value="1"/>
</dbReference>
<feature type="binding site" evidence="8">
    <location>
        <position position="48"/>
    </location>
    <ligand>
        <name>GTP</name>
        <dbReference type="ChEBI" id="CHEBI:37565"/>
    </ligand>
</feature>
<accession>A0AAE6YVF4</accession>
<feature type="binding site" evidence="8">
    <location>
        <position position="96"/>
    </location>
    <ligand>
        <name>GTP</name>
        <dbReference type="ChEBI" id="CHEBI:37565"/>
    </ligand>
</feature>
<evidence type="ECO:0000256" key="8">
    <source>
        <dbReference type="HAMAP-Rule" id="MF_00316"/>
    </source>
</evidence>
<feature type="binding site" evidence="8">
    <location>
        <position position="20"/>
    </location>
    <ligand>
        <name>GTP</name>
        <dbReference type="ChEBI" id="CHEBI:37565"/>
    </ligand>
</feature>
<keyword evidence="10" id="KW-0548">Nucleotidyltransferase</keyword>
<gene>
    <name evidence="8 10" type="primary">mobA</name>
    <name evidence="10" type="ORF">DWG24_00120</name>
</gene>
<reference evidence="10 11" key="1">
    <citation type="submission" date="2018-11" db="EMBL/GenBank/DDBJ databases">
        <title>Complete genome sequence of Dickeya zeae strain CE1 infecting Canna edulis Ker-Gawl. in China.</title>
        <authorList>
            <person name="Zhang J."/>
            <person name="Lin B."/>
            <person name="Shen H."/>
            <person name="Jiang S."/>
            <person name="Pu X."/>
            <person name="Sun D."/>
        </authorList>
    </citation>
    <scope>NUCLEOTIDE SEQUENCE [LARGE SCALE GENOMIC DNA]</scope>
    <source>
        <strain evidence="10 11">CE1</strain>
    </source>
</reference>
<dbReference type="SUPFAM" id="SSF53448">
    <property type="entry name" value="Nucleotide-diphospho-sugar transferases"/>
    <property type="match status" value="1"/>
</dbReference>
<feature type="binding site" evidence="8">
    <location>
        <position position="96"/>
    </location>
    <ligand>
        <name>Mg(2+)</name>
        <dbReference type="ChEBI" id="CHEBI:18420"/>
    </ligand>
</feature>
<evidence type="ECO:0000313" key="10">
    <source>
        <dbReference type="EMBL" id="QIZ49301.1"/>
    </source>
</evidence>
<dbReference type="PANTHER" id="PTHR19136">
    <property type="entry name" value="MOLYBDENUM COFACTOR GUANYLYLTRANSFERASE"/>
    <property type="match status" value="1"/>
</dbReference>
<feature type="binding site" evidence="8">
    <location>
        <begin position="7"/>
        <end position="9"/>
    </location>
    <ligand>
        <name>GTP</name>
        <dbReference type="ChEBI" id="CHEBI:37565"/>
    </ligand>
</feature>
<keyword evidence="1 8" id="KW-0963">Cytoplasm</keyword>
<protein>
    <recommendedName>
        <fullName evidence="8">Molybdenum cofactor guanylyltransferase</fullName>
        <shortName evidence="8">MoCo guanylyltransferase</shortName>
        <ecNumber evidence="8">2.7.7.77</ecNumber>
    </recommendedName>
    <alternativeName>
        <fullName evidence="8">GTP:molybdopterin guanylyltransferase</fullName>
    </alternativeName>
    <alternativeName>
        <fullName evidence="8">Mo-MPT guanylyltransferase</fullName>
    </alternativeName>
    <alternativeName>
        <fullName evidence="8">Molybdopterin guanylyltransferase</fullName>
    </alternativeName>
    <alternativeName>
        <fullName evidence="8">Molybdopterin-guanine dinucleotide synthase</fullName>
        <shortName evidence="8">MGD synthase</shortName>
    </alternativeName>
</protein>
<dbReference type="EC" id="2.7.7.77" evidence="8"/>
<evidence type="ECO:0000313" key="11">
    <source>
        <dbReference type="Proteomes" id="UP000500801"/>
    </source>
</evidence>
<keyword evidence="5 8" id="KW-0460">Magnesium</keyword>
<organism evidence="10 11">
    <name type="scientific">Dickeya zeae</name>
    <dbReference type="NCBI Taxonomy" id="204042"/>
    <lineage>
        <taxon>Bacteria</taxon>
        <taxon>Pseudomonadati</taxon>
        <taxon>Pseudomonadota</taxon>
        <taxon>Gammaproteobacteria</taxon>
        <taxon>Enterobacterales</taxon>
        <taxon>Pectobacteriaceae</taxon>
        <taxon>Dickeya</taxon>
    </lineage>
</organism>
<keyword evidence="3 8" id="KW-0479">Metal-binding</keyword>
<comment type="domain">
    <text evidence="8">The N-terminal domain determines nucleotide recognition and specific binding, while the C-terminal domain determines the specific binding to the target protein.</text>
</comment>
<dbReference type="HAMAP" id="MF_00316">
    <property type="entry name" value="MobA"/>
    <property type="match status" value="1"/>
</dbReference>
<evidence type="ECO:0000256" key="2">
    <source>
        <dbReference type="ARBA" id="ARBA00022679"/>
    </source>
</evidence>
<keyword evidence="4 8" id="KW-0547">Nucleotide-binding</keyword>
<dbReference type="AlphaFoldDB" id="A0AAE6YVF4"/>
<comment type="cofactor">
    <cofactor evidence="8">
        <name>Mg(2+)</name>
        <dbReference type="ChEBI" id="CHEBI:18420"/>
    </cofactor>
</comment>
<dbReference type="GO" id="GO:0061603">
    <property type="term" value="F:molybdenum cofactor guanylyltransferase activity"/>
    <property type="evidence" value="ECO:0007669"/>
    <property type="project" value="UniProtKB-EC"/>
</dbReference>
<keyword evidence="6 8" id="KW-0342">GTP-binding</keyword>
<keyword evidence="2 8" id="KW-0808">Transferase</keyword>
<dbReference type="GO" id="GO:0005525">
    <property type="term" value="F:GTP binding"/>
    <property type="evidence" value="ECO:0007669"/>
    <property type="project" value="UniProtKB-UniRule"/>
</dbReference>
<dbReference type="InterPro" id="IPR013482">
    <property type="entry name" value="Molybde_CF_guanTrfase"/>
</dbReference>
<dbReference type="GO" id="GO:0046872">
    <property type="term" value="F:metal ion binding"/>
    <property type="evidence" value="ECO:0007669"/>
    <property type="project" value="UniProtKB-KW"/>
</dbReference>
<sequence length="196" mass="21848">MITGVILAGGQSSRMGGNDKGLIELEGKPLYQHVLDRLKPQVDTLLINANRHQARYQQSGYPVIGDINRDFSGPLAGIFTGLSIAETEWVVFVPCDVPALPCDLVSRLRQSCDSQFSDNHCATYATDGIREHPTLLLIHTSLTEKLERYLKNGDRKLTLFLEQVAAKAVSFADQPLSFRNLNTPEDLAHWQEPHHD</sequence>
<dbReference type="GO" id="GO:0005737">
    <property type="term" value="C:cytoplasm"/>
    <property type="evidence" value="ECO:0007669"/>
    <property type="project" value="UniProtKB-SubCell"/>
</dbReference>
<comment type="subunit">
    <text evidence="8">Monomer.</text>
</comment>
<evidence type="ECO:0000259" key="9">
    <source>
        <dbReference type="Pfam" id="PF12804"/>
    </source>
</evidence>
<dbReference type="InterPro" id="IPR025877">
    <property type="entry name" value="MobA-like_NTP_Trfase"/>
</dbReference>
<feature type="domain" description="MobA-like NTP transferase" evidence="9">
    <location>
        <begin position="4"/>
        <end position="161"/>
    </location>
</feature>
<evidence type="ECO:0000256" key="6">
    <source>
        <dbReference type="ARBA" id="ARBA00023134"/>
    </source>
</evidence>
<feature type="binding site" evidence="8">
    <location>
        <position position="66"/>
    </location>
    <ligand>
        <name>GTP</name>
        <dbReference type="ChEBI" id="CHEBI:37565"/>
    </ligand>
</feature>
<evidence type="ECO:0000256" key="1">
    <source>
        <dbReference type="ARBA" id="ARBA00022490"/>
    </source>
</evidence>
<keyword evidence="7 8" id="KW-0501">Molybdenum cofactor biosynthesis</keyword>
<evidence type="ECO:0000256" key="5">
    <source>
        <dbReference type="ARBA" id="ARBA00022842"/>
    </source>
</evidence>
<comment type="function">
    <text evidence="8">Transfers a GMP moiety from GTP to Mo-molybdopterin (Mo-MPT) cofactor (Moco or molybdenum cofactor) to form Mo-molybdopterin guanine dinucleotide (Mo-MGD) cofactor.</text>
</comment>
<dbReference type="RefSeq" id="WP_168361077.1">
    <property type="nucleotide sequence ID" value="NZ_CP033622.1"/>
</dbReference>
<dbReference type="Pfam" id="PF12804">
    <property type="entry name" value="NTP_transf_3"/>
    <property type="match status" value="1"/>
</dbReference>
<dbReference type="Proteomes" id="UP000500801">
    <property type="component" value="Chromosome"/>
</dbReference>